<dbReference type="InterPro" id="IPR050252">
    <property type="entry name" value="Beta/Gamma-Crystallin"/>
</dbReference>
<feature type="domain" description="Beta/gamma crystallin 'Greek key'" evidence="5">
    <location>
        <begin position="47"/>
        <end position="89"/>
    </location>
</feature>
<dbReference type="Gene3D" id="2.60.20.10">
    <property type="entry name" value="Crystallins"/>
    <property type="match status" value="2"/>
</dbReference>
<feature type="non-terminal residue" evidence="6">
    <location>
        <position position="183"/>
    </location>
</feature>
<dbReference type="GO" id="GO:0002088">
    <property type="term" value="P:lens development in camera-type eye"/>
    <property type="evidence" value="ECO:0007669"/>
    <property type="project" value="TreeGrafter"/>
</dbReference>
<feature type="non-terminal residue" evidence="6">
    <location>
        <position position="1"/>
    </location>
</feature>
<evidence type="ECO:0000313" key="7">
    <source>
        <dbReference type="Proteomes" id="UP000524187"/>
    </source>
</evidence>
<keyword evidence="4" id="KW-0677">Repeat</keyword>
<dbReference type="InterPro" id="IPR011024">
    <property type="entry name" value="G_crystallin-like"/>
</dbReference>
<dbReference type="PROSITE" id="PS50915">
    <property type="entry name" value="CRYSTALLIN_BETA_GAMMA"/>
    <property type="match status" value="2"/>
</dbReference>
<evidence type="ECO:0000256" key="4">
    <source>
        <dbReference type="ARBA" id="ARBA00022737"/>
    </source>
</evidence>
<dbReference type="Pfam" id="PF00030">
    <property type="entry name" value="Crystall"/>
    <property type="match status" value="2"/>
</dbReference>
<comment type="similarity">
    <text evidence="1">Belongs to the beta/gamma-crystallin family.</text>
</comment>
<dbReference type="GO" id="GO:0007601">
    <property type="term" value="P:visual perception"/>
    <property type="evidence" value="ECO:0007669"/>
    <property type="project" value="TreeGrafter"/>
</dbReference>
<gene>
    <name evidence="6" type="primary">Crygn</name>
    <name evidence="6" type="ORF">CASCAS_R09053</name>
</gene>
<name>A0A7K8N0I4_CASCA</name>
<keyword evidence="3" id="KW-0273">Eye lens protein</keyword>
<organism evidence="6 7">
    <name type="scientific">Casuarius casuarius</name>
    <name type="common">Southern cassowary</name>
    <name type="synonym">Struthio casuarius</name>
    <dbReference type="NCBI Taxonomy" id="8787"/>
    <lineage>
        <taxon>Eukaryota</taxon>
        <taxon>Metazoa</taxon>
        <taxon>Chordata</taxon>
        <taxon>Craniata</taxon>
        <taxon>Vertebrata</taxon>
        <taxon>Euteleostomi</taxon>
        <taxon>Archelosauria</taxon>
        <taxon>Archosauria</taxon>
        <taxon>Dinosauria</taxon>
        <taxon>Saurischia</taxon>
        <taxon>Theropoda</taxon>
        <taxon>Coelurosauria</taxon>
        <taxon>Aves</taxon>
        <taxon>Palaeognathae</taxon>
        <taxon>Casuariiformes</taxon>
        <taxon>Casuariidae</taxon>
        <taxon>Casuarius</taxon>
    </lineage>
</organism>
<evidence type="ECO:0000256" key="2">
    <source>
        <dbReference type="ARBA" id="ARBA00011245"/>
    </source>
</evidence>
<keyword evidence="7" id="KW-1185">Reference proteome</keyword>
<dbReference type="FunFam" id="2.60.20.10:FF:000007">
    <property type="entry name" value="Crystallin gamma N"/>
    <property type="match status" value="1"/>
</dbReference>
<sequence>RSPSSLQIAFYEGKCFSGRKLEVCGACESFQARGFPSRVNSICVRSGAWLCFDHAGFRGRQYVLEHGDYPDFRRWNGHSDHLGSCRPVGMHGEHYRIEIFEGNRFSGRSLELTEDCSFLQGRGWDQNYVNAIKVYGDGAWVLYEKPNYRGRMYMVERGEFSSCQEWQAQRPNIQSLRRVINYF</sequence>
<evidence type="ECO:0000256" key="3">
    <source>
        <dbReference type="ARBA" id="ARBA00022613"/>
    </source>
</evidence>
<evidence type="ECO:0000313" key="6">
    <source>
        <dbReference type="EMBL" id="NXE46671.1"/>
    </source>
</evidence>
<dbReference type="PANTHER" id="PTHR11818:SF22">
    <property type="entry name" value="GAMMA-CRYSTALLIN N"/>
    <property type="match status" value="1"/>
</dbReference>
<dbReference type="PANTHER" id="PTHR11818">
    <property type="entry name" value="BETA/GAMMA CRYSTALLIN"/>
    <property type="match status" value="1"/>
</dbReference>
<dbReference type="AlphaFoldDB" id="A0A7K8N0I4"/>
<comment type="caution">
    <text evidence="6">The sequence shown here is derived from an EMBL/GenBank/DDBJ whole genome shotgun (WGS) entry which is preliminary data.</text>
</comment>
<dbReference type="EMBL" id="VWPT01000016">
    <property type="protein sequence ID" value="NXE46671.1"/>
    <property type="molecule type" value="Genomic_DNA"/>
</dbReference>
<dbReference type="InterPro" id="IPR001064">
    <property type="entry name" value="Beta/gamma_crystallin"/>
</dbReference>
<dbReference type="GO" id="GO:0005212">
    <property type="term" value="F:structural constituent of eye lens"/>
    <property type="evidence" value="ECO:0007669"/>
    <property type="project" value="UniProtKB-KW"/>
</dbReference>
<dbReference type="SUPFAM" id="SSF49695">
    <property type="entry name" value="gamma-Crystallin-like"/>
    <property type="match status" value="1"/>
</dbReference>
<comment type="subunit">
    <text evidence="2">Monomer.</text>
</comment>
<accession>A0A7K8N0I4</accession>
<proteinExistence type="inferred from homology"/>
<dbReference type="SMART" id="SM00247">
    <property type="entry name" value="XTALbg"/>
    <property type="match status" value="2"/>
</dbReference>
<evidence type="ECO:0000259" key="5">
    <source>
        <dbReference type="PROSITE" id="PS50915"/>
    </source>
</evidence>
<protein>
    <submittedName>
        <fullName evidence="6">CRGN protein</fullName>
    </submittedName>
</protein>
<dbReference type="FunFam" id="2.60.20.10:FF:000003">
    <property type="entry name" value="Crystallin gamma S"/>
    <property type="match status" value="1"/>
</dbReference>
<evidence type="ECO:0000256" key="1">
    <source>
        <dbReference type="ARBA" id="ARBA00009646"/>
    </source>
</evidence>
<reference evidence="6 7" key="1">
    <citation type="submission" date="2019-09" db="EMBL/GenBank/DDBJ databases">
        <title>Bird 10,000 Genomes (B10K) Project - Family phase.</title>
        <authorList>
            <person name="Zhang G."/>
        </authorList>
    </citation>
    <scope>NUCLEOTIDE SEQUENCE [LARGE SCALE GENOMIC DNA]</scope>
    <source>
        <strain evidence="6">B10K-LSUMZ-50683</strain>
        <tissue evidence="6">Muscle</tissue>
    </source>
</reference>
<dbReference type="Proteomes" id="UP000524187">
    <property type="component" value="Unassembled WGS sequence"/>
</dbReference>
<feature type="domain" description="Beta/gamma crystallin 'Greek key'" evidence="5">
    <location>
        <begin position="138"/>
        <end position="180"/>
    </location>
</feature>
<dbReference type="PRINTS" id="PR01367">
    <property type="entry name" value="BGCRYSTALLIN"/>
</dbReference>